<dbReference type="EnsemblMetazoa" id="PHUM497900-RA">
    <property type="protein sequence ID" value="PHUM497900-PA"/>
    <property type="gene ID" value="PHUM497900"/>
</dbReference>
<reference evidence="3" key="3">
    <citation type="submission" date="2020-05" db="UniProtKB">
        <authorList>
            <consortium name="EnsemblMetazoa"/>
        </authorList>
    </citation>
    <scope>IDENTIFICATION</scope>
    <source>
        <strain evidence="3">USDA</strain>
    </source>
</reference>
<dbReference type="CTD" id="8236202"/>
<dbReference type="EMBL" id="AAZO01006033">
    <property type="status" value="NOT_ANNOTATED_CDS"/>
    <property type="molecule type" value="Genomic_DNA"/>
</dbReference>
<dbReference type="KEGG" id="phu:Phum_PHUM497900"/>
<name>E0VXA7_PEDHC</name>
<feature type="region of interest" description="Disordered" evidence="1">
    <location>
        <begin position="477"/>
        <end position="500"/>
    </location>
</feature>
<dbReference type="Proteomes" id="UP000009046">
    <property type="component" value="Unassembled WGS sequence"/>
</dbReference>
<evidence type="ECO:0000313" key="3">
    <source>
        <dbReference type="EnsemblMetazoa" id="PHUM497900-PA"/>
    </source>
</evidence>
<accession>E0VXA7</accession>
<dbReference type="RefSeq" id="XP_002430751.1">
    <property type="nucleotide sequence ID" value="XM_002430706.1"/>
</dbReference>
<feature type="region of interest" description="Disordered" evidence="1">
    <location>
        <begin position="207"/>
        <end position="252"/>
    </location>
</feature>
<feature type="region of interest" description="Disordered" evidence="1">
    <location>
        <begin position="1"/>
        <end position="32"/>
    </location>
</feature>
<protein>
    <submittedName>
        <fullName evidence="2 3">Uncharacterized protein</fullName>
    </submittedName>
</protein>
<dbReference type="GeneID" id="8236202"/>
<reference evidence="2" key="1">
    <citation type="submission" date="2007-04" db="EMBL/GenBank/DDBJ databases">
        <title>Annotation of Pediculus humanus corporis strain USDA.</title>
        <authorList>
            <person name="Kirkness E."/>
            <person name="Hannick L."/>
            <person name="Hass B."/>
            <person name="Bruggner R."/>
            <person name="Lawson D."/>
            <person name="Bidwell S."/>
            <person name="Joardar V."/>
            <person name="Caler E."/>
            <person name="Walenz B."/>
            <person name="Inman J."/>
            <person name="Schobel S."/>
            <person name="Galinsky K."/>
            <person name="Amedeo P."/>
            <person name="Strausberg R."/>
        </authorList>
    </citation>
    <scope>NUCLEOTIDE SEQUENCE</scope>
    <source>
        <strain evidence="2">USDA</strain>
    </source>
</reference>
<dbReference type="HOGENOM" id="CLU_545505_0_0_1"/>
<dbReference type="AlphaFoldDB" id="E0VXA7"/>
<organism>
    <name type="scientific">Pediculus humanus subsp. corporis</name>
    <name type="common">Body louse</name>
    <dbReference type="NCBI Taxonomy" id="121224"/>
    <lineage>
        <taxon>Eukaryota</taxon>
        <taxon>Metazoa</taxon>
        <taxon>Ecdysozoa</taxon>
        <taxon>Arthropoda</taxon>
        <taxon>Hexapoda</taxon>
        <taxon>Insecta</taxon>
        <taxon>Pterygota</taxon>
        <taxon>Neoptera</taxon>
        <taxon>Paraneoptera</taxon>
        <taxon>Psocodea</taxon>
        <taxon>Troctomorpha</taxon>
        <taxon>Phthiraptera</taxon>
        <taxon>Anoplura</taxon>
        <taxon>Pediculidae</taxon>
        <taxon>Pediculus</taxon>
    </lineage>
</organism>
<dbReference type="VEuPathDB" id="VectorBase:PHUM497900"/>
<feature type="compositionally biased region" description="Basic residues" evidence="1">
    <location>
        <begin position="207"/>
        <end position="225"/>
    </location>
</feature>
<keyword evidence="4" id="KW-1185">Reference proteome</keyword>
<gene>
    <name evidence="3" type="primary">8236202</name>
    <name evidence="2" type="ORF">Phum_PHUM497900</name>
</gene>
<feature type="region of interest" description="Disordered" evidence="1">
    <location>
        <begin position="375"/>
        <end position="397"/>
    </location>
</feature>
<feature type="compositionally biased region" description="Basic and acidic residues" evidence="1">
    <location>
        <begin position="12"/>
        <end position="32"/>
    </location>
</feature>
<proteinExistence type="predicted"/>
<feature type="compositionally biased region" description="Basic and acidic residues" evidence="1">
    <location>
        <begin position="376"/>
        <end position="397"/>
    </location>
</feature>
<reference evidence="2" key="2">
    <citation type="submission" date="2007-04" db="EMBL/GenBank/DDBJ databases">
        <title>The genome of the human body louse.</title>
        <authorList>
            <consortium name="The Human Body Louse Genome Consortium"/>
            <person name="Kirkness E."/>
            <person name="Walenz B."/>
            <person name="Hass B."/>
            <person name="Bruggner R."/>
            <person name="Strausberg R."/>
        </authorList>
    </citation>
    <scope>NUCLEOTIDE SEQUENCE</scope>
    <source>
        <strain evidence="2">USDA</strain>
    </source>
</reference>
<evidence type="ECO:0000256" key="1">
    <source>
        <dbReference type="SAM" id="MobiDB-lite"/>
    </source>
</evidence>
<dbReference type="EMBL" id="DS235830">
    <property type="protein sequence ID" value="EEB18013.1"/>
    <property type="molecule type" value="Genomic_DNA"/>
</dbReference>
<feature type="compositionally biased region" description="Polar residues" evidence="1">
    <location>
        <begin position="227"/>
        <end position="252"/>
    </location>
</feature>
<dbReference type="InParanoid" id="E0VXA7"/>
<sequence>MILKESAASTSKDSERKSNLSQRTKKDFETEMKRYKKSCKNKDSLIELKFIKKAMEKFENKPHNSDRKTKRAYSHVNADSESSEWNEEVSMSDYRDTTKKINLNKLIIGKKLKNEMSYLIKIPDNNAYCKTNREHQMVKKKNDDDYLLPPENFPAEEKFQRVIELDEKQEKVKPDFWFKTIRKGAEDKGFRKKDSFKSDRGLPTLCKKKSTEKKKKKINNVKNKIKTGTSSLSCPLSKNQETQTPTQNQSEFFDNKFKPMLSERDYDKPSTSKEHGGGNVLERKERVCFHGKSSSVPSEDKKIGDEKMTTIGPSFNVISKSKKREKWFNFEQEKIRRIIPDFKFPRHRICSKKFNSSDSSSADVLRYFNQSYYSSDSKHENDKISNSQHDKPLKSSKEKFVSMESLKKIKDGIKNLPQKKMYDVEKQTFGNNYKRFDTPTAFHKSAIKKTIAPLIQSHRNKNENLLNKKSSHISWAPDLLSDLPSSKQDSSDHTTDKESK</sequence>
<feature type="compositionally biased region" description="Basic and acidic residues" evidence="1">
    <location>
        <begin position="489"/>
        <end position="500"/>
    </location>
</feature>
<evidence type="ECO:0000313" key="2">
    <source>
        <dbReference type="EMBL" id="EEB18013.1"/>
    </source>
</evidence>
<evidence type="ECO:0000313" key="4">
    <source>
        <dbReference type="Proteomes" id="UP000009046"/>
    </source>
</evidence>